<accession>A0A364MRG8</accession>
<keyword evidence="2 6" id="KW-0378">Hydrolase</keyword>
<evidence type="ECO:0000259" key="7">
    <source>
        <dbReference type="Pfam" id="PF17851"/>
    </source>
</evidence>
<dbReference type="InterPro" id="IPR023296">
    <property type="entry name" value="Glyco_hydro_beta-prop_sf"/>
</dbReference>
<proteinExistence type="inferred from homology"/>
<protein>
    <submittedName>
        <fullName evidence="8">Glycoside hydrolase family 43 protein</fullName>
    </submittedName>
</protein>
<name>A0A364MRG8_STELY</name>
<organism evidence="8 9">
    <name type="scientific">Stemphylium lycopersici</name>
    <name type="common">Tomato gray leaf spot disease fungus</name>
    <name type="synonym">Thyrospora lycopersici</name>
    <dbReference type="NCBI Taxonomy" id="183478"/>
    <lineage>
        <taxon>Eukaryota</taxon>
        <taxon>Fungi</taxon>
        <taxon>Dikarya</taxon>
        <taxon>Ascomycota</taxon>
        <taxon>Pezizomycotina</taxon>
        <taxon>Dothideomycetes</taxon>
        <taxon>Pleosporomycetidae</taxon>
        <taxon>Pleosporales</taxon>
        <taxon>Pleosporineae</taxon>
        <taxon>Pleosporaceae</taxon>
        <taxon>Stemphylium</taxon>
    </lineage>
</organism>
<dbReference type="AlphaFoldDB" id="A0A364MRG8"/>
<dbReference type="InterPro" id="IPR051795">
    <property type="entry name" value="Glycosyl_Hydrlase_43"/>
</dbReference>
<dbReference type="Pfam" id="PF04616">
    <property type="entry name" value="Glyco_hydro_43"/>
    <property type="match status" value="1"/>
</dbReference>
<feature type="active site" description="Proton donor" evidence="4">
    <location>
        <position position="199"/>
    </location>
</feature>
<dbReference type="InterPro" id="IPR006710">
    <property type="entry name" value="Glyco_hydro_43"/>
</dbReference>
<dbReference type="PANTHER" id="PTHR42812:SF16">
    <property type="entry name" value="HYDROLASE, PUTATIVE (AFU_ORTHOLOGUE AFUA_7G06110)-RELATED"/>
    <property type="match status" value="1"/>
</dbReference>
<dbReference type="GO" id="GO:0004553">
    <property type="term" value="F:hydrolase activity, hydrolyzing O-glycosyl compounds"/>
    <property type="evidence" value="ECO:0007669"/>
    <property type="project" value="InterPro"/>
</dbReference>
<comment type="caution">
    <text evidence="8">The sequence shown here is derived from an EMBL/GenBank/DDBJ whole genome shotgun (WGS) entry which is preliminary data.</text>
</comment>
<dbReference type="Gene3D" id="2.60.120.200">
    <property type="match status" value="1"/>
</dbReference>
<keyword evidence="9" id="KW-1185">Reference proteome</keyword>
<evidence type="ECO:0000256" key="2">
    <source>
        <dbReference type="ARBA" id="ARBA00022801"/>
    </source>
</evidence>
<feature type="active site" description="Proton acceptor" evidence="4">
    <location>
        <position position="20"/>
    </location>
</feature>
<dbReference type="EMBL" id="QGDH01000353">
    <property type="protein sequence ID" value="RAR00577.1"/>
    <property type="molecule type" value="Genomic_DNA"/>
</dbReference>
<dbReference type="InterPro" id="IPR013320">
    <property type="entry name" value="ConA-like_dom_sf"/>
</dbReference>
<evidence type="ECO:0000256" key="6">
    <source>
        <dbReference type="RuleBase" id="RU361187"/>
    </source>
</evidence>
<dbReference type="Pfam" id="PF17851">
    <property type="entry name" value="GH43_C2"/>
    <property type="match status" value="1"/>
</dbReference>
<dbReference type="Proteomes" id="UP000249619">
    <property type="component" value="Unassembled WGS sequence"/>
</dbReference>
<feature type="domain" description="Beta-xylosidase C-terminal Concanavalin A-like" evidence="7">
    <location>
        <begin position="335"/>
        <end position="538"/>
    </location>
</feature>
<comment type="similarity">
    <text evidence="1 6">Belongs to the glycosyl hydrolase 43 family.</text>
</comment>
<evidence type="ECO:0000313" key="8">
    <source>
        <dbReference type="EMBL" id="RAR00577.1"/>
    </source>
</evidence>
<evidence type="ECO:0000313" key="9">
    <source>
        <dbReference type="Proteomes" id="UP000249619"/>
    </source>
</evidence>
<keyword evidence="3 6" id="KW-0326">Glycosidase</keyword>
<evidence type="ECO:0000256" key="1">
    <source>
        <dbReference type="ARBA" id="ARBA00009865"/>
    </source>
</evidence>
<gene>
    <name evidence="8" type="ORF">DDE83_009086</name>
</gene>
<evidence type="ECO:0000256" key="4">
    <source>
        <dbReference type="PIRSR" id="PIRSR606710-1"/>
    </source>
</evidence>
<feature type="site" description="Important for catalytic activity, responsible for pKa modulation of the active site Glu and correct orientation of both the proton donor and substrate" evidence="5">
    <location>
        <position position="138"/>
    </location>
</feature>
<dbReference type="SUPFAM" id="SSF49899">
    <property type="entry name" value="Concanavalin A-like lectins/glucanases"/>
    <property type="match status" value="1"/>
</dbReference>
<reference evidence="9" key="1">
    <citation type="submission" date="2018-05" db="EMBL/GenBank/DDBJ databases">
        <title>Draft genome sequence of Stemphylium lycopersici strain CIDEFI 213.</title>
        <authorList>
            <person name="Medina R."/>
            <person name="Franco M.E.E."/>
            <person name="Lucentini C.G."/>
            <person name="Saparrat M.C.N."/>
            <person name="Balatti P.A."/>
        </authorList>
    </citation>
    <scope>NUCLEOTIDE SEQUENCE [LARGE SCALE GENOMIC DNA]</scope>
    <source>
        <strain evidence="9">CIDEFI 213</strain>
    </source>
</reference>
<evidence type="ECO:0000256" key="3">
    <source>
        <dbReference type="ARBA" id="ARBA00023295"/>
    </source>
</evidence>
<dbReference type="Gene3D" id="2.115.10.20">
    <property type="entry name" value="Glycosyl hydrolase domain, family 43"/>
    <property type="match status" value="1"/>
</dbReference>
<dbReference type="GO" id="GO:0005975">
    <property type="term" value="P:carbohydrate metabolic process"/>
    <property type="evidence" value="ECO:0007669"/>
    <property type="project" value="InterPro"/>
</dbReference>
<sequence>MASSSVGTFRNPVLPGFNPDPSVVRVGDDFFCVTSSFEYFPGAPIYHSKDLIKWELIGHALTRKSQLDIRTPEPGGGVWATTIRYRDGVFYIITNSFDRYRPQDDDRVWPRGFYVKTNNIWNSSSWSDPVYFDQVGFDFDLFWDDDGLVYLSSTYRKVDRSPDSKLKDFAIHVSTINLKTGVLTSTPKMVRESTSGIAEGSHLFKRNGVYYLFTAEGGTESGHCEYVSRSRKGPLGPWEQAPHNPLWRNTTDDDVQNTGHCDIVEDSRGQWWAMCLGVRPRKEGGDWRTSVFGRESMLLPVRWEDDWPVFNEGKPVTLQMEGPGSYNLHDEKRWRDDFTGINLGLGWYRKNTPVRNDFSMTARPDELTLYGGPYTLSMPTCPTLFLRKQKHWPVVWETQLDFQPEVPRVEAGTVVWWNYTCYASIGVTLVNRDGRLQRAIRLSGPGMEAKEAFISERGAVRLIIESTATTYRLGFEEVNQDTQQKSQDWTWLEEIDTQVMTKSPEVGQPFTGMMMGLYSFGELQPVRSPAHFAYAEFR</sequence>
<dbReference type="OrthoDB" id="2139957at2759"/>
<dbReference type="PANTHER" id="PTHR42812">
    <property type="entry name" value="BETA-XYLOSIDASE"/>
    <property type="match status" value="1"/>
</dbReference>
<dbReference type="CDD" id="cd18617">
    <property type="entry name" value="GH43_XynB-like"/>
    <property type="match status" value="1"/>
</dbReference>
<evidence type="ECO:0000256" key="5">
    <source>
        <dbReference type="PIRSR" id="PIRSR606710-2"/>
    </source>
</evidence>
<dbReference type="SUPFAM" id="SSF75005">
    <property type="entry name" value="Arabinanase/levansucrase/invertase"/>
    <property type="match status" value="1"/>
</dbReference>
<dbReference type="STRING" id="183478.A0A364MRG8"/>
<dbReference type="InterPro" id="IPR041542">
    <property type="entry name" value="GH43_C2"/>
</dbReference>